<name>A0A822YYX0_NELNU</name>
<sequence>MLAYCTVEDKWLGMNGGPKITLFQCIQIEFATDWLLVMSSLIE</sequence>
<comment type="caution">
    <text evidence="1">The sequence shown here is derived from an EMBL/GenBank/DDBJ whole genome shotgun (WGS) entry which is preliminary data.</text>
</comment>
<protein>
    <submittedName>
        <fullName evidence="1">Uncharacterized protein</fullName>
    </submittedName>
</protein>
<evidence type="ECO:0000313" key="2">
    <source>
        <dbReference type="Proteomes" id="UP000607653"/>
    </source>
</evidence>
<reference evidence="1 2" key="1">
    <citation type="journal article" date="2020" name="Mol. Biol. Evol.">
        <title>Distinct Expression and Methylation Patterns for Genes with Different Fates following a Single Whole-Genome Duplication in Flowering Plants.</title>
        <authorList>
            <person name="Shi T."/>
            <person name="Rahmani R.S."/>
            <person name="Gugger P.F."/>
            <person name="Wang M."/>
            <person name="Li H."/>
            <person name="Zhang Y."/>
            <person name="Li Z."/>
            <person name="Wang Q."/>
            <person name="Van de Peer Y."/>
            <person name="Marchal K."/>
            <person name="Chen J."/>
        </authorList>
    </citation>
    <scope>NUCLEOTIDE SEQUENCE [LARGE SCALE GENOMIC DNA]</scope>
    <source>
        <tissue evidence="1">Leaf</tissue>
    </source>
</reference>
<proteinExistence type="predicted"/>
<evidence type="ECO:0000313" key="1">
    <source>
        <dbReference type="EMBL" id="DAD37710.1"/>
    </source>
</evidence>
<keyword evidence="2" id="KW-1185">Reference proteome</keyword>
<dbReference type="EMBL" id="DUZY01000004">
    <property type="protein sequence ID" value="DAD37710.1"/>
    <property type="molecule type" value="Genomic_DNA"/>
</dbReference>
<organism evidence="1 2">
    <name type="scientific">Nelumbo nucifera</name>
    <name type="common">Sacred lotus</name>
    <dbReference type="NCBI Taxonomy" id="4432"/>
    <lineage>
        <taxon>Eukaryota</taxon>
        <taxon>Viridiplantae</taxon>
        <taxon>Streptophyta</taxon>
        <taxon>Embryophyta</taxon>
        <taxon>Tracheophyta</taxon>
        <taxon>Spermatophyta</taxon>
        <taxon>Magnoliopsida</taxon>
        <taxon>Proteales</taxon>
        <taxon>Nelumbonaceae</taxon>
        <taxon>Nelumbo</taxon>
    </lineage>
</organism>
<gene>
    <name evidence="1" type="ORF">HUJ06_008351</name>
</gene>
<dbReference type="AlphaFoldDB" id="A0A822YYX0"/>
<dbReference type="Proteomes" id="UP000607653">
    <property type="component" value="Unassembled WGS sequence"/>
</dbReference>
<accession>A0A822YYX0</accession>